<feature type="region of interest" description="Disordered" evidence="2">
    <location>
        <begin position="1"/>
        <end position="28"/>
    </location>
</feature>
<dbReference type="OrthoDB" id="268331at2"/>
<dbReference type="EMBL" id="RCZM01000003">
    <property type="protein sequence ID" value="TPG17274.1"/>
    <property type="molecule type" value="Genomic_DNA"/>
</dbReference>
<evidence type="ECO:0000256" key="2">
    <source>
        <dbReference type="SAM" id="MobiDB-lite"/>
    </source>
</evidence>
<dbReference type="InterPro" id="IPR013538">
    <property type="entry name" value="ASHA1/2-like_C"/>
</dbReference>
<reference evidence="4 5" key="1">
    <citation type="journal article" date="2019" name="Environ. Microbiol.">
        <title>Species interactions and distinct microbial communities in high Arctic permafrost affected cryosols are associated with the CH4 and CO2 gas fluxes.</title>
        <authorList>
            <person name="Altshuler I."/>
            <person name="Hamel J."/>
            <person name="Turney S."/>
            <person name="Magnuson E."/>
            <person name="Levesque R."/>
            <person name="Greer C."/>
            <person name="Whyte L.G."/>
        </authorList>
    </citation>
    <scope>NUCLEOTIDE SEQUENCE [LARGE SCALE GENOMIC DNA]</scope>
    <source>
        <strain evidence="4 5">S9.3A</strain>
    </source>
</reference>
<comment type="similarity">
    <text evidence="1">Belongs to the AHA1 family.</text>
</comment>
<sequence length="239" mass="25418">MRLPRAPSEESPRSGARSGCSATPTRPSSVFGAKGSVAFEDGVVERLGAQHAVWGTVLAWERPTGFAMTWHPGQGAERATEVAVSFESEGDGTLVTLTHTGWERLAEPAAAREEYNGGWPHVLAGFGHLVEGDADEGSDGQEWFALHPHPWAALADGESIFAYPLFPEHLAFLGRLRERGWLVAAGPVDAAKGEGMAVVKVPAGSGTELEELARRDDPSVVGEALAVTVQPWDVRFTGV</sequence>
<dbReference type="Pfam" id="PF08327">
    <property type="entry name" value="AHSA1"/>
    <property type="match status" value="1"/>
</dbReference>
<accession>A0A502CX82</accession>
<dbReference type="AlphaFoldDB" id="A0A502CX82"/>
<comment type="caution">
    <text evidence="4">The sequence shown here is derived from an EMBL/GenBank/DDBJ whole genome shotgun (WGS) entry which is preliminary data.</text>
</comment>
<proteinExistence type="inferred from homology"/>
<dbReference type="SUPFAM" id="SSF54909">
    <property type="entry name" value="Dimeric alpha+beta barrel"/>
    <property type="match status" value="1"/>
</dbReference>
<dbReference type="InterPro" id="IPR011008">
    <property type="entry name" value="Dimeric_a/b-barrel"/>
</dbReference>
<dbReference type="Proteomes" id="UP000317722">
    <property type="component" value="Unassembled WGS sequence"/>
</dbReference>
<name>A0A502CX82_9MICO</name>
<keyword evidence="5" id="KW-1185">Reference proteome</keyword>
<evidence type="ECO:0000256" key="1">
    <source>
        <dbReference type="ARBA" id="ARBA00006817"/>
    </source>
</evidence>
<dbReference type="InterPro" id="IPR023393">
    <property type="entry name" value="START-like_dom_sf"/>
</dbReference>
<evidence type="ECO:0000259" key="3">
    <source>
        <dbReference type="Pfam" id="PF08327"/>
    </source>
</evidence>
<organism evidence="4 5">
    <name type="scientific">Pedococcus bigeumensis</name>
    <dbReference type="NCBI Taxonomy" id="433644"/>
    <lineage>
        <taxon>Bacteria</taxon>
        <taxon>Bacillati</taxon>
        <taxon>Actinomycetota</taxon>
        <taxon>Actinomycetes</taxon>
        <taxon>Micrococcales</taxon>
        <taxon>Intrasporangiaceae</taxon>
        <taxon>Pedococcus</taxon>
    </lineage>
</organism>
<dbReference type="Gene3D" id="3.30.530.20">
    <property type="match status" value="1"/>
</dbReference>
<feature type="domain" description="Activator of Hsp90 ATPase homologue 1/2-like C-terminal" evidence="3">
    <location>
        <begin position="47"/>
        <end position="130"/>
    </location>
</feature>
<dbReference type="SUPFAM" id="SSF55961">
    <property type="entry name" value="Bet v1-like"/>
    <property type="match status" value="1"/>
</dbReference>
<gene>
    <name evidence="4" type="ORF">EAH86_11020</name>
</gene>
<evidence type="ECO:0000313" key="4">
    <source>
        <dbReference type="EMBL" id="TPG17274.1"/>
    </source>
</evidence>
<protein>
    <recommendedName>
        <fullName evidence="3">Activator of Hsp90 ATPase homologue 1/2-like C-terminal domain-containing protein</fullName>
    </recommendedName>
</protein>
<evidence type="ECO:0000313" key="5">
    <source>
        <dbReference type="Proteomes" id="UP000317722"/>
    </source>
</evidence>